<evidence type="ECO:0000256" key="2">
    <source>
        <dbReference type="ARBA" id="ARBA00022679"/>
    </source>
</evidence>
<dbReference type="Proteomes" id="UP000019666">
    <property type="component" value="Unassembled WGS sequence"/>
</dbReference>
<dbReference type="PANTHER" id="PTHR18895:SF74">
    <property type="entry name" value="MTRF1L RELEASE FACTOR GLUTAMINE METHYLTRANSFERASE"/>
    <property type="match status" value="1"/>
</dbReference>
<dbReference type="GO" id="GO:0032259">
    <property type="term" value="P:methylation"/>
    <property type="evidence" value="ECO:0007669"/>
    <property type="project" value="UniProtKB-KW"/>
</dbReference>
<evidence type="ECO:0000256" key="4">
    <source>
        <dbReference type="ARBA" id="ARBA00048391"/>
    </source>
</evidence>
<dbReference type="GO" id="GO:0102559">
    <property type="term" value="F:peptide chain release factor N(5)-glutamine methyltransferase activity"/>
    <property type="evidence" value="ECO:0007669"/>
    <property type="project" value="UniProtKB-EC"/>
</dbReference>
<dbReference type="RefSeq" id="WP_037280492.1">
    <property type="nucleotide sequence ID" value="NZ_KK088573.1"/>
</dbReference>
<dbReference type="EC" id="2.1.1.297" evidence="5"/>
<dbReference type="Pfam" id="PF17827">
    <property type="entry name" value="PrmC_N"/>
    <property type="match status" value="1"/>
</dbReference>
<dbReference type="PROSITE" id="PS00092">
    <property type="entry name" value="N6_MTASE"/>
    <property type="match status" value="1"/>
</dbReference>
<dbReference type="SUPFAM" id="SSF53335">
    <property type="entry name" value="S-adenosyl-L-methionine-dependent methyltransferases"/>
    <property type="match status" value="1"/>
</dbReference>
<dbReference type="HAMAP" id="MF_02126">
    <property type="entry name" value="RF_methyltr_PrmC"/>
    <property type="match status" value="1"/>
</dbReference>
<dbReference type="InterPro" id="IPR007848">
    <property type="entry name" value="Small_mtfrase_dom"/>
</dbReference>
<sequence>MTGSDLLARGIRTLRVADVPEPVGDARRLLAQALGVGPGRLTVMLPEPVSADSAKAYEGLLVRRAKREPVSHLVGSRTFWGRDFEVNADVLDPRPETEVLVATALEEPFARVLDLGVGSGCILLTLLAERPDATGLGLDLSPGALSVADRNAARLGVAGRASFARSDWFQNADGLFDLIVSNPPYIALDEMPALEPEVRVWEPRLALTDEGDGLGAYRAILSGAAAHLAPKGRLMVEIGPTQAEAVARIGAAQGLAPPEIRRDLDGRARVCLFRVP</sequence>
<feature type="binding site" evidence="5">
    <location>
        <position position="182"/>
    </location>
    <ligand>
        <name>S-adenosyl-L-methionine</name>
        <dbReference type="ChEBI" id="CHEBI:59789"/>
    </ligand>
</feature>
<dbReference type="CDD" id="cd02440">
    <property type="entry name" value="AdoMet_MTases"/>
    <property type="match status" value="1"/>
</dbReference>
<feature type="binding site" evidence="5">
    <location>
        <position position="139"/>
    </location>
    <ligand>
        <name>S-adenosyl-L-methionine</name>
        <dbReference type="ChEBI" id="CHEBI:59789"/>
    </ligand>
</feature>
<feature type="domain" description="Methyltransferase small" evidence="6">
    <location>
        <begin position="97"/>
        <end position="186"/>
    </location>
</feature>
<gene>
    <name evidence="5" type="primary">prmC</name>
    <name evidence="8" type="ORF">Rumeso_03995</name>
</gene>
<dbReference type="OrthoDB" id="9800643at2"/>
<dbReference type="Gene3D" id="1.10.8.10">
    <property type="entry name" value="DNA helicase RuvA subunit, C-terminal domain"/>
    <property type="match status" value="1"/>
</dbReference>
<dbReference type="PANTHER" id="PTHR18895">
    <property type="entry name" value="HEMK METHYLTRANSFERASE"/>
    <property type="match status" value="1"/>
</dbReference>
<dbReference type="InterPro" id="IPR004556">
    <property type="entry name" value="HemK-like"/>
</dbReference>
<accession>A0A017HJW8</accession>
<feature type="binding site" evidence="5">
    <location>
        <begin position="116"/>
        <end position="120"/>
    </location>
    <ligand>
        <name>S-adenosyl-L-methionine</name>
        <dbReference type="ChEBI" id="CHEBI:59789"/>
    </ligand>
</feature>
<evidence type="ECO:0000256" key="1">
    <source>
        <dbReference type="ARBA" id="ARBA00022603"/>
    </source>
</evidence>
<evidence type="ECO:0000259" key="7">
    <source>
        <dbReference type="Pfam" id="PF17827"/>
    </source>
</evidence>
<dbReference type="NCBIfam" id="TIGR03534">
    <property type="entry name" value="RF_mod_PrmC"/>
    <property type="match status" value="1"/>
</dbReference>
<comment type="similarity">
    <text evidence="5">Belongs to the protein N5-glutamine methyltransferase family. PrmC subfamily.</text>
</comment>
<comment type="catalytic activity">
    <reaction evidence="4 5">
        <text>L-glutaminyl-[peptide chain release factor] + S-adenosyl-L-methionine = N(5)-methyl-L-glutaminyl-[peptide chain release factor] + S-adenosyl-L-homocysteine + H(+)</text>
        <dbReference type="Rhea" id="RHEA:42896"/>
        <dbReference type="Rhea" id="RHEA-COMP:10271"/>
        <dbReference type="Rhea" id="RHEA-COMP:10272"/>
        <dbReference type="ChEBI" id="CHEBI:15378"/>
        <dbReference type="ChEBI" id="CHEBI:30011"/>
        <dbReference type="ChEBI" id="CHEBI:57856"/>
        <dbReference type="ChEBI" id="CHEBI:59789"/>
        <dbReference type="ChEBI" id="CHEBI:61891"/>
        <dbReference type="EC" id="2.1.1.297"/>
    </reaction>
</comment>
<feature type="binding site" evidence="5">
    <location>
        <begin position="182"/>
        <end position="185"/>
    </location>
    <ligand>
        <name>substrate</name>
    </ligand>
</feature>
<dbReference type="PATRIC" id="fig|442562.3.peg.3941"/>
<reference evidence="8 9" key="1">
    <citation type="submission" date="2013-02" db="EMBL/GenBank/DDBJ databases">
        <authorList>
            <person name="Fiebig A."/>
            <person name="Goeker M."/>
            <person name="Klenk H.-P.P."/>
        </authorList>
    </citation>
    <scope>NUCLEOTIDE SEQUENCE [LARGE SCALE GENOMIC DNA]</scope>
    <source>
        <strain evidence="8 9">DSM 19309</strain>
    </source>
</reference>
<evidence type="ECO:0000259" key="6">
    <source>
        <dbReference type="Pfam" id="PF05175"/>
    </source>
</evidence>
<comment type="function">
    <text evidence="5">Methylates the class 1 translation termination release factors RF1/PrfA and RF2/PrfB on the glutamine residue of the universally conserved GGQ motif.</text>
</comment>
<dbReference type="InterPro" id="IPR029063">
    <property type="entry name" value="SAM-dependent_MTases_sf"/>
</dbReference>
<dbReference type="Gene3D" id="3.40.50.150">
    <property type="entry name" value="Vaccinia Virus protein VP39"/>
    <property type="match status" value="1"/>
</dbReference>
<keyword evidence="1 5" id="KW-0489">Methyltransferase</keyword>
<dbReference type="HOGENOM" id="CLU_018398_3_1_5"/>
<keyword evidence="3 5" id="KW-0949">S-adenosyl-L-methionine</keyword>
<evidence type="ECO:0000313" key="9">
    <source>
        <dbReference type="Proteomes" id="UP000019666"/>
    </source>
</evidence>
<dbReference type="GO" id="GO:0003676">
    <property type="term" value="F:nucleic acid binding"/>
    <property type="evidence" value="ECO:0007669"/>
    <property type="project" value="InterPro"/>
</dbReference>
<feature type="domain" description="Release factor glutamine methyltransferase N-terminal" evidence="7">
    <location>
        <begin position="5"/>
        <end position="75"/>
    </location>
</feature>
<organism evidence="8 9">
    <name type="scientific">Rubellimicrobium mesophilum DSM 19309</name>
    <dbReference type="NCBI Taxonomy" id="442562"/>
    <lineage>
        <taxon>Bacteria</taxon>
        <taxon>Pseudomonadati</taxon>
        <taxon>Pseudomonadota</taxon>
        <taxon>Alphaproteobacteria</taxon>
        <taxon>Rhodobacterales</taxon>
        <taxon>Roseobacteraceae</taxon>
        <taxon>Rubellimicrobium</taxon>
    </lineage>
</organism>
<proteinExistence type="inferred from homology"/>
<keyword evidence="9" id="KW-1185">Reference proteome</keyword>
<dbReference type="InterPro" id="IPR019874">
    <property type="entry name" value="RF_methyltr_PrmC"/>
</dbReference>
<comment type="caution">
    <text evidence="8">The sequence shown here is derived from an EMBL/GenBank/DDBJ whole genome shotgun (WGS) entry which is preliminary data.</text>
</comment>
<dbReference type="NCBIfam" id="TIGR00536">
    <property type="entry name" value="hemK_fam"/>
    <property type="match status" value="1"/>
</dbReference>
<evidence type="ECO:0000256" key="5">
    <source>
        <dbReference type="HAMAP-Rule" id="MF_02126"/>
    </source>
</evidence>
<evidence type="ECO:0000313" key="8">
    <source>
        <dbReference type="EMBL" id="EYD74458.1"/>
    </source>
</evidence>
<protein>
    <recommendedName>
        <fullName evidence="5">Release factor glutamine methyltransferase</fullName>
        <shortName evidence="5">RF MTase</shortName>
        <ecNumber evidence="5">2.1.1.297</ecNumber>
    </recommendedName>
    <alternativeName>
        <fullName evidence="5">N5-glutamine methyltransferase PrmC</fullName>
    </alternativeName>
    <alternativeName>
        <fullName evidence="5">Protein-(glutamine-N5) MTase PrmC</fullName>
    </alternativeName>
    <alternativeName>
        <fullName evidence="5">Protein-glutamine N-methyltransferase PrmC</fullName>
    </alternativeName>
</protein>
<keyword evidence="2 5" id="KW-0808">Transferase</keyword>
<dbReference type="InterPro" id="IPR002052">
    <property type="entry name" value="DNA_methylase_N6_adenine_CS"/>
</dbReference>
<dbReference type="InterPro" id="IPR050320">
    <property type="entry name" value="N5-glutamine_MTase"/>
</dbReference>
<feature type="binding site" evidence="5">
    <location>
        <position position="168"/>
    </location>
    <ligand>
        <name>S-adenosyl-L-methionine</name>
        <dbReference type="ChEBI" id="CHEBI:59789"/>
    </ligand>
</feature>
<name>A0A017HJW8_9RHOB</name>
<dbReference type="Pfam" id="PF05175">
    <property type="entry name" value="MTS"/>
    <property type="match status" value="1"/>
</dbReference>
<evidence type="ECO:0000256" key="3">
    <source>
        <dbReference type="ARBA" id="ARBA00022691"/>
    </source>
</evidence>
<dbReference type="AlphaFoldDB" id="A0A017HJW8"/>
<dbReference type="STRING" id="442562.Rumeso_03995"/>
<dbReference type="InterPro" id="IPR040758">
    <property type="entry name" value="PrmC_N"/>
</dbReference>
<dbReference type="EMBL" id="AOSK01000113">
    <property type="protein sequence ID" value="EYD74458.1"/>
    <property type="molecule type" value="Genomic_DNA"/>
</dbReference>